<accession>A0ABD0LZV6</accession>
<gene>
    <name evidence="1" type="ORF">BaRGS_00003950</name>
</gene>
<dbReference type="AlphaFoldDB" id="A0ABD0LZV6"/>
<dbReference type="Proteomes" id="UP001519460">
    <property type="component" value="Unassembled WGS sequence"/>
</dbReference>
<keyword evidence="2" id="KW-1185">Reference proteome</keyword>
<reference evidence="1 2" key="1">
    <citation type="journal article" date="2023" name="Sci. Data">
        <title>Genome assembly of the Korean intertidal mud-creeper Batillaria attramentaria.</title>
        <authorList>
            <person name="Patra A.K."/>
            <person name="Ho P.T."/>
            <person name="Jun S."/>
            <person name="Lee S.J."/>
            <person name="Kim Y."/>
            <person name="Won Y.J."/>
        </authorList>
    </citation>
    <scope>NUCLEOTIDE SEQUENCE [LARGE SCALE GENOMIC DNA]</scope>
    <source>
        <strain evidence="1">Wonlab-2016</strain>
    </source>
</reference>
<dbReference type="EMBL" id="JACVVK020000013">
    <property type="protein sequence ID" value="KAK7504922.1"/>
    <property type="molecule type" value="Genomic_DNA"/>
</dbReference>
<sequence>MPAVFLGKLIHMYNCRVPQTPPLSRAETEARRRQLFVWRASTRIVSALAAKTLERVQTCPAPVKVLVMGLRAGGWFPARS</sequence>
<protein>
    <submittedName>
        <fullName evidence="1">Uncharacterized protein</fullName>
    </submittedName>
</protein>
<name>A0ABD0LZV6_9CAEN</name>
<evidence type="ECO:0000313" key="1">
    <source>
        <dbReference type="EMBL" id="KAK7504922.1"/>
    </source>
</evidence>
<proteinExistence type="predicted"/>
<evidence type="ECO:0000313" key="2">
    <source>
        <dbReference type="Proteomes" id="UP001519460"/>
    </source>
</evidence>
<organism evidence="1 2">
    <name type="scientific">Batillaria attramentaria</name>
    <dbReference type="NCBI Taxonomy" id="370345"/>
    <lineage>
        <taxon>Eukaryota</taxon>
        <taxon>Metazoa</taxon>
        <taxon>Spiralia</taxon>
        <taxon>Lophotrochozoa</taxon>
        <taxon>Mollusca</taxon>
        <taxon>Gastropoda</taxon>
        <taxon>Caenogastropoda</taxon>
        <taxon>Sorbeoconcha</taxon>
        <taxon>Cerithioidea</taxon>
        <taxon>Batillariidae</taxon>
        <taxon>Batillaria</taxon>
    </lineage>
</organism>
<comment type="caution">
    <text evidence="1">The sequence shown here is derived from an EMBL/GenBank/DDBJ whole genome shotgun (WGS) entry which is preliminary data.</text>
</comment>